<protein>
    <recommendedName>
        <fullName evidence="2">histidine kinase</fullName>
        <ecNumber evidence="2">2.7.13.3</ecNumber>
    </recommendedName>
</protein>
<dbReference type="Gene3D" id="3.30.565.10">
    <property type="entry name" value="Histidine kinase-like ATPase, C-terminal domain"/>
    <property type="match status" value="1"/>
</dbReference>
<dbReference type="EC" id="2.7.13.3" evidence="2"/>
<dbReference type="InterPro" id="IPR036890">
    <property type="entry name" value="HATPase_C_sf"/>
</dbReference>
<dbReference type="InterPro" id="IPR015943">
    <property type="entry name" value="WD40/YVTN_repeat-like_dom_sf"/>
</dbReference>
<keyword evidence="13" id="KW-1185">Reference proteome</keyword>
<dbReference type="Pfam" id="PF02518">
    <property type="entry name" value="HATPase_c"/>
    <property type="match status" value="1"/>
</dbReference>
<dbReference type="PANTHER" id="PTHR43547">
    <property type="entry name" value="TWO-COMPONENT HISTIDINE KINASE"/>
    <property type="match status" value="1"/>
</dbReference>
<keyword evidence="8" id="KW-1133">Transmembrane helix</keyword>
<dbReference type="Pfam" id="PF12833">
    <property type="entry name" value="HTH_18"/>
    <property type="match status" value="1"/>
</dbReference>
<keyword evidence="3 7" id="KW-0597">Phosphoprotein</keyword>
<dbReference type="PROSITE" id="PS01124">
    <property type="entry name" value="HTH_ARAC_FAMILY_2"/>
    <property type="match status" value="1"/>
</dbReference>
<feature type="domain" description="Response regulatory" evidence="11">
    <location>
        <begin position="1104"/>
        <end position="1219"/>
    </location>
</feature>
<comment type="catalytic activity">
    <reaction evidence="1">
        <text>ATP + protein L-histidine = ADP + protein N-phospho-L-histidine.</text>
        <dbReference type="EC" id="2.7.13.3"/>
    </reaction>
</comment>
<dbReference type="PANTHER" id="PTHR43547:SF2">
    <property type="entry name" value="HYBRID SIGNAL TRANSDUCTION HISTIDINE KINASE C"/>
    <property type="match status" value="1"/>
</dbReference>
<dbReference type="Gene3D" id="3.40.50.2300">
    <property type="match status" value="1"/>
</dbReference>
<keyword evidence="4" id="KW-0805">Transcription regulation</keyword>
<proteinExistence type="predicted"/>
<dbReference type="SUPFAM" id="SSF63829">
    <property type="entry name" value="Calcium-dependent phosphotriesterase"/>
    <property type="match status" value="1"/>
</dbReference>
<dbReference type="SUPFAM" id="SSF55874">
    <property type="entry name" value="ATPase domain of HSP90 chaperone/DNA topoisomerase II/histidine kinase"/>
    <property type="match status" value="1"/>
</dbReference>
<feature type="transmembrane region" description="Helical" evidence="8">
    <location>
        <begin position="796"/>
        <end position="814"/>
    </location>
</feature>
<dbReference type="InterPro" id="IPR003661">
    <property type="entry name" value="HisK_dim/P_dom"/>
</dbReference>
<dbReference type="SMART" id="SM00342">
    <property type="entry name" value="HTH_ARAC"/>
    <property type="match status" value="1"/>
</dbReference>
<dbReference type="Gene3D" id="2.130.10.10">
    <property type="entry name" value="YVTN repeat-like/Quinoprotein amine dehydrogenase"/>
    <property type="match status" value="2"/>
</dbReference>
<dbReference type="SUPFAM" id="SSF52172">
    <property type="entry name" value="CheY-like"/>
    <property type="match status" value="1"/>
</dbReference>
<dbReference type="InterPro" id="IPR003594">
    <property type="entry name" value="HATPase_dom"/>
</dbReference>
<evidence type="ECO:0000259" key="10">
    <source>
        <dbReference type="PROSITE" id="PS50109"/>
    </source>
</evidence>
<dbReference type="Gene3D" id="1.10.287.130">
    <property type="match status" value="1"/>
</dbReference>
<dbReference type="Pfam" id="PF00072">
    <property type="entry name" value="Response_reg"/>
    <property type="match status" value="1"/>
</dbReference>
<dbReference type="InterPro" id="IPR009057">
    <property type="entry name" value="Homeodomain-like_sf"/>
</dbReference>
<dbReference type="EMBL" id="JASDDK010000001">
    <property type="protein sequence ID" value="MDN3491092.1"/>
    <property type="molecule type" value="Genomic_DNA"/>
</dbReference>
<dbReference type="InterPro" id="IPR011006">
    <property type="entry name" value="CheY-like_superfamily"/>
</dbReference>
<dbReference type="SUPFAM" id="SSF46689">
    <property type="entry name" value="Homeodomain-like"/>
    <property type="match status" value="1"/>
</dbReference>
<dbReference type="SUPFAM" id="SSF50998">
    <property type="entry name" value="Quinoprotein alcohol dehydrogenase-like"/>
    <property type="match status" value="1"/>
</dbReference>
<keyword evidence="6" id="KW-0804">Transcription</keyword>
<dbReference type="InterPro" id="IPR011123">
    <property type="entry name" value="Y_Y_Y"/>
</dbReference>
<dbReference type="Pfam" id="PF07495">
    <property type="entry name" value="Y_Y_Y"/>
    <property type="match status" value="1"/>
</dbReference>
<evidence type="ECO:0000259" key="11">
    <source>
        <dbReference type="PROSITE" id="PS50110"/>
    </source>
</evidence>
<dbReference type="InterPro" id="IPR011047">
    <property type="entry name" value="Quinoprotein_ADH-like_sf"/>
</dbReference>
<evidence type="ECO:0000256" key="8">
    <source>
        <dbReference type="SAM" id="Phobius"/>
    </source>
</evidence>
<dbReference type="InterPro" id="IPR018062">
    <property type="entry name" value="HTH_AraC-typ_CS"/>
</dbReference>
<dbReference type="PROSITE" id="PS50110">
    <property type="entry name" value="RESPONSE_REGULATORY"/>
    <property type="match status" value="1"/>
</dbReference>
<sequence>MVFFTILIIQSSSFSFAQTYLESHRIRHYSLEDGLSQVTVNDLLLDKSGFVWIATQDGLNRFDGNEFKHFRHRESDALTISGNLINNILEDKKGNIWVGTIGSGLSYYNPNLERFYKLKLKFANDENEVISDLTLDNDGNIWVASRLSGLHKITDLENNTFRQNNYLPTQPLSALFYSETGKLWVGDFNGNVYNINMSQNISENIEPIFKINSRVRAFYNTSDYLLIGGDFGLYIYNYQNKNLELFEFKVTTHVSVKFVTSFLKKDELSVWVGTGNGLFLLDLKTMKIIHEIEKSISNEDGLSNSTVTALLKTDNDHILVGTANNLNLINFKPPFFQNISKDKRGSHLLNDNVIFSILKDKEDLWIGTSDGGLNLIRNGTPYYFENVLNDSINIFGTVRDIVKDDKNKRLWFATTRGLRMLDLKTFNPEQPNFKIFRYNPNDTNSINGDFLKGITLDKNYNIWGATYGYGVFRLEMQENGTVNVIRYVHNPADKNSIQNNVTTCVRIDKKNNAWIGTQGGLTHIDFKGDGYTDPIYKNYHKEKHSKKSLSHNAVYDILIDKNDSIWVGTRHGLNLFLGNNKFTSWKEQNQFTNAAVYSVQDDYEGNLWLGTNDGLVNFNTNNRKFTQYKTEDGIQSNEFDIHAKFRDNKGVIYLGGVEGVTFFNPIDIKNIDRPKRIYFSELRVKDYAVQPNGTVDKLLTKSIANSNILEFKHHQFPFYLDISSIDYRLNKNVEFAYRLLPENQDWITLKDNEIQFLNLPSGEYQLQVNGFSRGKIWNQPPLEMSLIILPPLWGTWWAYGLYIVVLGGLLYWFYNFKLSKQLAIAEHQKLKELSVLKNNLYTNITHEFRTPLTIILGLADTIKKNPKLQNHDETTEAVDIIERNGKDLLLLVNQLLGISKAESGTMELNLIQTDVIPFLRYVSESFQSLAKNSNIDMISYFETDNLIMDFDDGKLQIIVSNLLSNAIKFSPDYKKIFFHVNKGVLNDQEILIVKVKDHGIGIPEKALSKIFDRFYQVENSFSKAGKGVGIGLALTKILVELMHGEISVKSTENKGTEFTVILPVTRNSSLVTNIITSSSDMVDNINDEKEWSLQLYDKDNNLPKALIIEDNKDVSYYLKLCLEQKYQCLFANNGSLGLDKAFDTIPDIIICDVMMPEKDGFQVCEILKTDVRTDHIPVILLTAKTSENDRIKGLQHGADAYLTKPFLKTELLTRLDQLVLLRQRMMQSFSKDKISQILDSKGNKPELKFLQTIITIIQENIEDSNLGSRHVAQKMKMSESQIYRKLKAITGKSTAVFIRSVRLEKAKDLIQTTEKSISEIAYDVGFNDPSWFSRAYKEEFGQTPSETHK</sequence>
<gene>
    <name evidence="12" type="ORF">QMA06_00050</name>
</gene>
<dbReference type="CDD" id="cd00082">
    <property type="entry name" value="HisKA"/>
    <property type="match status" value="1"/>
</dbReference>
<evidence type="ECO:0000256" key="3">
    <source>
        <dbReference type="ARBA" id="ARBA00022553"/>
    </source>
</evidence>
<dbReference type="InterPro" id="IPR018060">
    <property type="entry name" value="HTH_AraC"/>
</dbReference>
<dbReference type="Gene3D" id="2.60.40.10">
    <property type="entry name" value="Immunoglobulins"/>
    <property type="match status" value="1"/>
</dbReference>
<evidence type="ECO:0000256" key="6">
    <source>
        <dbReference type="ARBA" id="ARBA00023163"/>
    </source>
</evidence>
<evidence type="ECO:0000259" key="9">
    <source>
        <dbReference type="PROSITE" id="PS01124"/>
    </source>
</evidence>
<dbReference type="PROSITE" id="PS50109">
    <property type="entry name" value="HIS_KIN"/>
    <property type="match status" value="1"/>
</dbReference>
<evidence type="ECO:0000256" key="7">
    <source>
        <dbReference type="PROSITE-ProRule" id="PRU00169"/>
    </source>
</evidence>
<feature type="domain" description="Histidine kinase" evidence="10">
    <location>
        <begin position="843"/>
        <end position="1066"/>
    </location>
</feature>
<dbReference type="Gene3D" id="1.10.10.60">
    <property type="entry name" value="Homeodomain-like"/>
    <property type="match status" value="1"/>
</dbReference>
<dbReference type="InterPro" id="IPR013783">
    <property type="entry name" value="Ig-like_fold"/>
</dbReference>
<keyword evidence="8" id="KW-0812">Transmembrane</keyword>
<keyword evidence="5" id="KW-0238">DNA-binding</keyword>
<dbReference type="PROSITE" id="PS00041">
    <property type="entry name" value="HTH_ARAC_FAMILY_1"/>
    <property type="match status" value="1"/>
</dbReference>
<dbReference type="InterPro" id="IPR001789">
    <property type="entry name" value="Sig_transdc_resp-reg_receiver"/>
</dbReference>
<feature type="modified residue" description="4-aspartylphosphate" evidence="7">
    <location>
        <position position="1152"/>
    </location>
</feature>
<dbReference type="InterPro" id="IPR036097">
    <property type="entry name" value="HisK_dim/P_sf"/>
</dbReference>
<dbReference type="SMART" id="SM00388">
    <property type="entry name" value="HisKA"/>
    <property type="match status" value="1"/>
</dbReference>
<reference evidence="12 13" key="1">
    <citation type="journal article" date="2023" name="Int. J. Syst. Evol. Microbiol.">
        <title>Winogradskyella bathintestinalis sp. nov., isolated from the intestine of the deep-sea loosejaw dragonfish, Malacosteus niger.</title>
        <authorList>
            <person name="Uniacke-Lowe S."/>
            <person name="Johnson C.N."/>
            <person name="Stanton C."/>
            <person name="Hill C."/>
            <person name="Ross P."/>
        </authorList>
    </citation>
    <scope>NUCLEOTIDE SEQUENCE [LARGE SCALE GENOMIC DNA]</scope>
    <source>
        <strain evidence="12 13">APC 3343</strain>
    </source>
</reference>
<evidence type="ECO:0000313" key="13">
    <source>
        <dbReference type="Proteomes" id="UP001231197"/>
    </source>
</evidence>
<dbReference type="SMART" id="SM00448">
    <property type="entry name" value="REC"/>
    <property type="match status" value="1"/>
</dbReference>
<dbReference type="Pfam" id="PF07494">
    <property type="entry name" value="Reg_prop"/>
    <property type="match status" value="3"/>
</dbReference>
<evidence type="ECO:0000256" key="2">
    <source>
        <dbReference type="ARBA" id="ARBA00012438"/>
    </source>
</evidence>
<keyword evidence="8" id="KW-0472">Membrane</keyword>
<dbReference type="SUPFAM" id="SSF47384">
    <property type="entry name" value="Homodimeric domain of signal transducing histidine kinase"/>
    <property type="match status" value="1"/>
</dbReference>
<evidence type="ECO:0000256" key="4">
    <source>
        <dbReference type="ARBA" id="ARBA00023015"/>
    </source>
</evidence>
<dbReference type="InterPro" id="IPR004358">
    <property type="entry name" value="Sig_transdc_His_kin-like_C"/>
</dbReference>
<dbReference type="CDD" id="cd17574">
    <property type="entry name" value="REC_OmpR"/>
    <property type="match status" value="1"/>
</dbReference>
<dbReference type="InterPro" id="IPR005467">
    <property type="entry name" value="His_kinase_dom"/>
</dbReference>
<dbReference type="InterPro" id="IPR011110">
    <property type="entry name" value="Reg_prop"/>
</dbReference>
<feature type="domain" description="HTH araC/xylS-type" evidence="9">
    <location>
        <begin position="1251"/>
        <end position="1349"/>
    </location>
</feature>
<comment type="caution">
    <text evidence="12">The sequence shown here is derived from an EMBL/GenBank/DDBJ whole genome shotgun (WGS) entry which is preliminary data.</text>
</comment>
<name>A0ABT7ZPY1_9FLAO</name>
<organism evidence="12 13">
    <name type="scientific">Winogradskyella bathintestinalis</name>
    <dbReference type="NCBI Taxonomy" id="3035208"/>
    <lineage>
        <taxon>Bacteria</taxon>
        <taxon>Pseudomonadati</taxon>
        <taxon>Bacteroidota</taxon>
        <taxon>Flavobacteriia</taxon>
        <taxon>Flavobacteriales</taxon>
        <taxon>Flavobacteriaceae</taxon>
        <taxon>Winogradskyella</taxon>
    </lineage>
</organism>
<evidence type="ECO:0000313" key="12">
    <source>
        <dbReference type="EMBL" id="MDN3491092.1"/>
    </source>
</evidence>
<evidence type="ECO:0000256" key="5">
    <source>
        <dbReference type="ARBA" id="ARBA00023125"/>
    </source>
</evidence>
<dbReference type="PRINTS" id="PR00344">
    <property type="entry name" value="BCTRLSENSOR"/>
</dbReference>
<accession>A0ABT7ZPY1</accession>
<dbReference type="SMART" id="SM00387">
    <property type="entry name" value="HATPase_c"/>
    <property type="match status" value="1"/>
</dbReference>
<dbReference type="Proteomes" id="UP001231197">
    <property type="component" value="Unassembled WGS sequence"/>
</dbReference>
<evidence type="ECO:0000256" key="1">
    <source>
        <dbReference type="ARBA" id="ARBA00000085"/>
    </source>
</evidence>
<dbReference type="Pfam" id="PF00512">
    <property type="entry name" value="HisKA"/>
    <property type="match status" value="1"/>
</dbReference>